<evidence type="ECO:0000313" key="1">
    <source>
        <dbReference type="EMBL" id="QSQ12255.1"/>
    </source>
</evidence>
<organism evidence="1 2">
    <name type="scientific">Myxococcus landrumensis</name>
    <dbReference type="NCBI Taxonomy" id="2813577"/>
    <lineage>
        <taxon>Bacteria</taxon>
        <taxon>Pseudomonadati</taxon>
        <taxon>Myxococcota</taxon>
        <taxon>Myxococcia</taxon>
        <taxon>Myxococcales</taxon>
        <taxon>Cystobacterineae</taxon>
        <taxon>Myxococcaceae</taxon>
        <taxon>Myxococcus</taxon>
    </lineage>
</organism>
<dbReference type="RefSeq" id="WP_206713985.1">
    <property type="nucleotide sequence ID" value="NZ_CP071091.1"/>
</dbReference>
<protein>
    <submittedName>
        <fullName evidence="1">Uncharacterized protein</fullName>
    </submittedName>
</protein>
<sequence>MEMEKDAWLREALFGVLDVLVSKPSEPVLRLRVNVTEARYSFESSRRAFRMAGRDAAAALLEAAELVP</sequence>
<reference evidence="1 2" key="1">
    <citation type="submission" date="2021-02" db="EMBL/GenBank/DDBJ databases">
        <title>De Novo genome assembly of isolated myxobacteria.</title>
        <authorList>
            <person name="Stevens D.C."/>
        </authorList>
    </citation>
    <scope>NUCLEOTIDE SEQUENCE [LARGE SCALE GENOMIC DNA]</scope>
    <source>
        <strain evidence="1 2">SCHIC003</strain>
    </source>
</reference>
<gene>
    <name evidence="1" type="ORF">JY572_28350</name>
</gene>
<dbReference type="EMBL" id="CP071091">
    <property type="protein sequence ID" value="QSQ12255.1"/>
    <property type="molecule type" value="Genomic_DNA"/>
</dbReference>
<dbReference type="Proteomes" id="UP000663090">
    <property type="component" value="Chromosome"/>
</dbReference>
<proteinExistence type="predicted"/>
<keyword evidence="2" id="KW-1185">Reference proteome</keyword>
<name>A0ABX7N0L5_9BACT</name>
<evidence type="ECO:0000313" key="2">
    <source>
        <dbReference type="Proteomes" id="UP000663090"/>
    </source>
</evidence>
<accession>A0ABX7N0L5</accession>